<name>A0A918DV84_9ACTN</name>
<reference evidence="3" key="2">
    <citation type="submission" date="2020-09" db="EMBL/GenBank/DDBJ databases">
        <authorList>
            <person name="Sun Q."/>
            <person name="Zhou Y."/>
        </authorList>
    </citation>
    <scope>NUCLEOTIDE SEQUENCE</scope>
    <source>
        <strain evidence="3">CGMCC 4.7201</strain>
    </source>
</reference>
<feature type="region of interest" description="Disordered" evidence="2">
    <location>
        <begin position="17"/>
        <end position="40"/>
    </location>
</feature>
<dbReference type="GO" id="GO:0005506">
    <property type="term" value="F:iron ion binding"/>
    <property type="evidence" value="ECO:0007669"/>
    <property type="project" value="InterPro"/>
</dbReference>
<dbReference type="RefSeq" id="WP_373286976.1">
    <property type="nucleotide sequence ID" value="NZ_BMMS01000006.1"/>
</dbReference>
<dbReference type="GO" id="GO:0020037">
    <property type="term" value="F:heme binding"/>
    <property type="evidence" value="ECO:0007669"/>
    <property type="project" value="InterPro"/>
</dbReference>
<feature type="region of interest" description="Disordered" evidence="2">
    <location>
        <begin position="435"/>
        <end position="498"/>
    </location>
</feature>
<dbReference type="Gene3D" id="1.10.630.10">
    <property type="entry name" value="Cytochrome P450"/>
    <property type="match status" value="1"/>
</dbReference>
<dbReference type="PRINTS" id="PR00359">
    <property type="entry name" value="BP450"/>
</dbReference>
<dbReference type="GO" id="GO:0016705">
    <property type="term" value="F:oxidoreductase activity, acting on paired donors, with incorporation or reduction of molecular oxygen"/>
    <property type="evidence" value="ECO:0007669"/>
    <property type="project" value="InterPro"/>
</dbReference>
<feature type="compositionally biased region" description="Pro residues" evidence="2">
    <location>
        <begin position="475"/>
        <end position="493"/>
    </location>
</feature>
<dbReference type="InterPro" id="IPR017972">
    <property type="entry name" value="Cyt_P450_CS"/>
</dbReference>
<protein>
    <submittedName>
        <fullName evidence="3">Cytochrome P450</fullName>
    </submittedName>
</protein>
<sequence>MNALPPDDIRLHTQRGAAAHPGPLSAGPPPGCPAHQWDTDGKAPVRLFGPQHESDAMGVYARLRAQHGEVAPVLLTGDIPAWLVLGYREILEVVRTPTRFSRDSRRWRELREGRVPQDSPLLPVIGWRPDCVSADGDEHRRLREAVIDSLGRFDRRGIRRHVTRFANQIIDGFCEDGRADLLTQYAQQLPMIVLTELLGMPEEYGPRIVEAALELIKGSEKAVEGNEYIRSTLRQLVARRHEEPGADLASWLMEHRAGLSDDEVLNHLWLVMLAANENTTSLIANTVRMVLTDHRFRASLAGVRMTLEDAVEQVLWDEPPTVVLPARWATGDSELAGRHIRSGDMLLLGLAAGNVDPLIRPDLGASMHGNRAHLSFSGGPHECPGQDVARAITDTAVDILLTRLPDVELAVPESELAWRSSTWTRHLAALPVKFGPRSPMPVPEQAPPVRSPRSMRASMPQMPPLVTATAVPGSPGGPPAGPAGMPSPRPSRPPSRRRPWWKAVARWFSDEPGSGD</sequence>
<evidence type="ECO:0000256" key="2">
    <source>
        <dbReference type="SAM" id="MobiDB-lite"/>
    </source>
</evidence>
<feature type="compositionally biased region" description="Pro residues" evidence="2">
    <location>
        <begin position="438"/>
        <end position="450"/>
    </location>
</feature>
<dbReference type="AlphaFoldDB" id="A0A918DV84"/>
<dbReference type="GO" id="GO:0004497">
    <property type="term" value="F:monooxygenase activity"/>
    <property type="evidence" value="ECO:0007669"/>
    <property type="project" value="InterPro"/>
</dbReference>
<evidence type="ECO:0000313" key="4">
    <source>
        <dbReference type="Proteomes" id="UP000641932"/>
    </source>
</evidence>
<dbReference type="PANTHER" id="PTHR46696">
    <property type="entry name" value="P450, PUTATIVE (EUROFUNG)-RELATED"/>
    <property type="match status" value="1"/>
</dbReference>
<evidence type="ECO:0000313" key="3">
    <source>
        <dbReference type="EMBL" id="GGO84777.1"/>
    </source>
</evidence>
<organism evidence="3 4">
    <name type="scientific">Wenjunlia tyrosinilytica</name>
    <dbReference type="NCBI Taxonomy" id="1544741"/>
    <lineage>
        <taxon>Bacteria</taxon>
        <taxon>Bacillati</taxon>
        <taxon>Actinomycetota</taxon>
        <taxon>Actinomycetes</taxon>
        <taxon>Kitasatosporales</taxon>
        <taxon>Streptomycetaceae</taxon>
        <taxon>Wenjunlia</taxon>
    </lineage>
</organism>
<proteinExistence type="inferred from homology"/>
<dbReference type="InterPro" id="IPR036396">
    <property type="entry name" value="Cyt_P450_sf"/>
</dbReference>
<reference evidence="3" key="1">
    <citation type="journal article" date="2014" name="Int. J. Syst. Evol. Microbiol.">
        <title>Complete genome sequence of Corynebacterium casei LMG S-19264T (=DSM 44701T), isolated from a smear-ripened cheese.</title>
        <authorList>
            <consortium name="US DOE Joint Genome Institute (JGI-PGF)"/>
            <person name="Walter F."/>
            <person name="Albersmeier A."/>
            <person name="Kalinowski J."/>
            <person name="Ruckert C."/>
        </authorList>
    </citation>
    <scope>NUCLEOTIDE SEQUENCE</scope>
    <source>
        <strain evidence="3">CGMCC 4.7201</strain>
    </source>
</reference>
<keyword evidence="4" id="KW-1185">Reference proteome</keyword>
<dbReference type="PANTHER" id="PTHR46696:SF1">
    <property type="entry name" value="CYTOCHROME P450 YJIB-RELATED"/>
    <property type="match status" value="1"/>
</dbReference>
<accession>A0A918DV84</accession>
<dbReference type="PROSITE" id="PS00086">
    <property type="entry name" value="CYTOCHROME_P450"/>
    <property type="match status" value="1"/>
</dbReference>
<dbReference type="Proteomes" id="UP000641932">
    <property type="component" value="Unassembled WGS sequence"/>
</dbReference>
<dbReference type="InterPro" id="IPR002397">
    <property type="entry name" value="Cyt_P450_B"/>
</dbReference>
<evidence type="ECO:0000256" key="1">
    <source>
        <dbReference type="ARBA" id="ARBA00010617"/>
    </source>
</evidence>
<comment type="caution">
    <text evidence="3">The sequence shown here is derived from an EMBL/GenBank/DDBJ whole genome shotgun (WGS) entry which is preliminary data.</text>
</comment>
<dbReference type="EMBL" id="BMMS01000006">
    <property type="protein sequence ID" value="GGO84777.1"/>
    <property type="molecule type" value="Genomic_DNA"/>
</dbReference>
<dbReference type="SUPFAM" id="SSF48264">
    <property type="entry name" value="Cytochrome P450"/>
    <property type="match status" value="1"/>
</dbReference>
<gene>
    <name evidence="3" type="ORF">GCM10012280_17030</name>
</gene>
<dbReference type="CDD" id="cd20623">
    <property type="entry name" value="CYP_unk"/>
    <property type="match status" value="1"/>
</dbReference>
<comment type="similarity">
    <text evidence="1">Belongs to the cytochrome P450 family.</text>
</comment>